<comment type="caution">
    <text evidence="2">The sequence shown here is derived from an EMBL/GenBank/DDBJ whole genome shotgun (WGS) entry which is preliminary data.</text>
</comment>
<protein>
    <submittedName>
        <fullName evidence="2">Uncharacterized protein</fullName>
    </submittedName>
</protein>
<sequence>MTVNQQRNKTKNPGGFEEATAGFERTQASWVRTNPGVLGSTEPRRGITLERVENSPCHLVVHRLEQPIHLIIYFALTHSGTCSGAIVEDAFNVGRSSQCY</sequence>
<evidence type="ECO:0000313" key="3">
    <source>
        <dbReference type="Proteomes" id="UP001054252"/>
    </source>
</evidence>
<organism evidence="2 3">
    <name type="scientific">Rubroshorea leprosula</name>
    <dbReference type="NCBI Taxonomy" id="152421"/>
    <lineage>
        <taxon>Eukaryota</taxon>
        <taxon>Viridiplantae</taxon>
        <taxon>Streptophyta</taxon>
        <taxon>Embryophyta</taxon>
        <taxon>Tracheophyta</taxon>
        <taxon>Spermatophyta</taxon>
        <taxon>Magnoliopsida</taxon>
        <taxon>eudicotyledons</taxon>
        <taxon>Gunneridae</taxon>
        <taxon>Pentapetalae</taxon>
        <taxon>rosids</taxon>
        <taxon>malvids</taxon>
        <taxon>Malvales</taxon>
        <taxon>Dipterocarpaceae</taxon>
        <taxon>Rubroshorea</taxon>
    </lineage>
</organism>
<dbReference type="EMBL" id="BPVZ01000042">
    <property type="protein sequence ID" value="GKV14923.1"/>
    <property type="molecule type" value="Genomic_DNA"/>
</dbReference>
<feature type="region of interest" description="Disordered" evidence="1">
    <location>
        <begin position="1"/>
        <end position="24"/>
    </location>
</feature>
<dbReference type="Proteomes" id="UP001054252">
    <property type="component" value="Unassembled WGS sequence"/>
</dbReference>
<dbReference type="AlphaFoldDB" id="A0AAV5JR31"/>
<name>A0AAV5JR31_9ROSI</name>
<proteinExistence type="predicted"/>
<evidence type="ECO:0000256" key="1">
    <source>
        <dbReference type="SAM" id="MobiDB-lite"/>
    </source>
</evidence>
<evidence type="ECO:0000313" key="2">
    <source>
        <dbReference type="EMBL" id="GKV14923.1"/>
    </source>
</evidence>
<reference evidence="2 3" key="1">
    <citation type="journal article" date="2021" name="Commun. Biol.">
        <title>The genome of Shorea leprosula (Dipterocarpaceae) highlights the ecological relevance of drought in aseasonal tropical rainforests.</title>
        <authorList>
            <person name="Ng K.K.S."/>
            <person name="Kobayashi M.J."/>
            <person name="Fawcett J.A."/>
            <person name="Hatakeyama M."/>
            <person name="Paape T."/>
            <person name="Ng C.H."/>
            <person name="Ang C.C."/>
            <person name="Tnah L.H."/>
            <person name="Lee C.T."/>
            <person name="Nishiyama T."/>
            <person name="Sese J."/>
            <person name="O'Brien M.J."/>
            <person name="Copetti D."/>
            <person name="Mohd Noor M.I."/>
            <person name="Ong R.C."/>
            <person name="Putra M."/>
            <person name="Sireger I.Z."/>
            <person name="Indrioko S."/>
            <person name="Kosugi Y."/>
            <person name="Izuno A."/>
            <person name="Isagi Y."/>
            <person name="Lee S.L."/>
            <person name="Shimizu K.K."/>
        </authorList>
    </citation>
    <scope>NUCLEOTIDE SEQUENCE [LARGE SCALE GENOMIC DNA]</scope>
    <source>
        <strain evidence="2">214</strain>
    </source>
</reference>
<gene>
    <name evidence="2" type="ORF">SLEP1_g25724</name>
</gene>
<accession>A0AAV5JR31</accession>
<keyword evidence="3" id="KW-1185">Reference proteome</keyword>